<accession>A0ABD0V168</accession>
<reference evidence="2 3" key="1">
    <citation type="journal article" date="2024" name="Plant Biotechnol. J.">
        <title>Dendrobium thyrsiflorum genome and its molecular insights into genes involved in important horticultural traits.</title>
        <authorList>
            <person name="Chen B."/>
            <person name="Wang J.Y."/>
            <person name="Zheng P.J."/>
            <person name="Li K.L."/>
            <person name="Liang Y.M."/>
            <person name="Chen X.F."/>
            <person name="Zhang C."/>
            <person name="Zhao X."/>
            <person name="He X."/>
            <person name="Zhang G.Q."/>
            <person name="Liu Z.J."/>
            <person name="Xu Q."/>
        </authorList>
    </citation>
    <scope>NUCLEOTIDE SEQUENCE [LARGE SCALE GENOMIC DNA]</scope>
    <source>
        <strain evidence="2">GZMU011</strain>
    </source>
</reference>
<proteinExistence type="predicted"/>
<keyword evidence="1" id="KW-0472">Membrane</keyword>
<keyword evidence="1" id="KW-1133">Transmembrane helix</keyword>
<sequence>MSIQWGLGKGEIIFWQDNWLGTSSIDSILNTHTLENTKANYFFDNGTWNVSKLLEVLPPILVESVCSIPLLLQEDDKILFTLSSSGGRFCCVLCPGCFLVLLPVVSYRLVLSVLCSCLLVFQVRNLVDSVQVKSSWYCFQVTLHLGRLRRGPFWRWQRLQLLLLEVTNFVFFLVPFFSHHSMFLGFYVFLFSRNLELVGFFLAFNFCSSYEQ</sequence>
<evidence type="ECO:0000256" key="1">
    <source>
        <dbReference type="SAM" id="Phobius"/>
    </source>
</evidence>
<dbReference type="Proteomes" id="UP001552299">
    <property type="component" value="Unassembled WGS sequence"/>
</dbReference>
<gene>
    <name evidence="2" type="ORF">M5K25_010780</name>
</gene>
<comment type="caution">
    <text evidence="2">The sequence shown here is derived from an EMBL/GenBank/DDBJ whole genome shotgun (WGS) entry which is preliminary data.</text>
</comment>
<evidence type="ECO:0000313" key="3">
    <source>
        <dbReference type="Proteomes" id="UP001552299"/>
    </source>
</evidence>
<protein>
    <submittedName>
        <fullName evidence="2">Uncharacterized protein</fullName>
    </submittedName>
</protein>
<dbReference type="EMBL" id="JANQDX010000009">
    <property type="protein sequence ID" value="KAL0918749.1"/>
    <property type="molecule type" value="Genomic_DNA"/>
</dbReference>
<keyword evidence="3" id="KW-1185">Reference proteome</keyword>
<evidence type="ECO:0000313" key="2">
    <source>
        <dbReference type="EMBL" id="KAL0918749.1"/>
    </source>
</evidence>
<organism evidence="2 3">
    <name type="scientific">Dendrobium thyrsiflorum</name>
    <name type="common">Pinecone-like raceme dendrobium</name>
    <name type="synonym">Orchid</name>
    <dbReference type="NCBI Taxonomy" id="117978"/>
    <lineage>
        <taxon>Eukaryota</taxon>
        <taxon>Viridiplantae</taxon>
        <taxon>Streptophyta</taxon>
        <taxon>Embryophyta</taxon>
        <taxon>Tracheophyta</taxon>
        <taxon>Spermatophyta</taxon>
        <taxon>Magnoliopsida</taxon>
        <taxon>Liliopsida</taxon>
        <taxon>Asparagales</taxon>
        <taxon>Orchidaceae</taxon>
        <taxon>Epidendroideae</taxon>
        <taxon>Malaxideae</taxon>
        <taxon>Dendrobiinae</taxon>
        <taxon>Dendrobium</taxon>
    </lineage>
</organism>
<keyword evidence="1" id="KW-0812">Transmembrane</keyword>
<name>A0ABD0V168_DENTH</name>
<dbReference type="AlphaFoldDB" id="A0ABD0V168"/>
<feature type="transmembrane region" description="Helical" evidence="1">
    <location>
        <begin position="98"/>
        <end position="121"/>
    </location>
</feature>